<dbReference type="AlphaFoldDB" id="A0A4Q0XGG4"/>
<reference evidence="1 2" key="1">
    <citation type="submission" date="2019-01" db="EMBL/GenBank/DDBJ databases">
        <title>Genome sequence of the Antarctic species Gelidibacter gilvus ACAM 158(T).</title>
        <authorList>
            <person name="Bowman J.P."/>
        </authorList>
    </citation>
    <scope>NUCLEOTIDE SEQUENCE [LARGE SCALE GENOMIC DNA]</scope>
    <source>
        <strain evidence="1 2">IC158</strain>
    </source>
</reference>
<dbReference type="RefSeq" id="WP_129016543.1">
    <property type="nucleotide sequence ID" value="NZ_SDDZ01000003.1"/>
</dbReference>
<evidence type="ECO:0000313" key="1">
    <source>
        <dbReference type="EMBL" id="RXJ50424.1"/>
    </source>
</evidence>
<organism evidence="1 2">
    <name type="scientific">Gelidibacter gilvus</name>
    <dbReference type="NCBI Taxonomy" id="59602"/>
    <lineage>
        <taxon>Bacteria</taxon>
        <taxon>Pseudomonadati</taxon>
        <taxon>Bacteroidota</taxon>
        <taxon>Flavobacteriia</taxon>
        <taxon>Flavobacteriales</taxon>
        <taxon>Flavobacteriaceae</taxon>
        <taxon>Gelidibacter</taxon>
    </lineage>
</organism>
<sequence length="206" mass="24418">MGNHNHFWNWFKENHQNLENPHDFDKIGYLMLEAQEELSYYSSNLTFFIKYATEENKKNKLKFVSSGDRSVVVMVNYLLSKAPELPKWKFSLKKRSKRKLSKIIEGTDPDYEFGDFKIKISDLMFAPFNYCSDTEMFDITIYLSEFWKHPQVLLYQAMAILLEDLLGADYVYSKIDQLTLEQIPKNIEGLIPAHDMELFFQTFTME</sequence>
<accession>A0A4Q0XGG4</accession>
<dbReference type="OrthoDB" id="1339084at2"/>
<comment type="caution">
    <text evidence="1">The sequence shown here is derived from an EMBL/GenBank/DDBJ whole genome shotgun (WGS) entry which is preliminary data.</text>
</comment>
<keyword evidence="2" id="KW-1185">Reference proteome</keyword>
<dbReference type="Proteomes" id="UP000289792">
    <property type="component" value="Unassembled WGS sequence"/>
</dbReference>
<name>A0A4Q0XGG4_9FLAO</name>
<protein>
    <recommendedName>
        <fullName evidence="3">DUF695 domain-containing protein</fullName>
    </recommendedName>
</protein>
<evidence type="ECO:0000313" key="2">
    <source>
        <dbReference type="Proteomes" id="UP000289792"/>
    </source>
</evidence>
<dbReference type="EMBL" id="SDDZ01000003">
    <property type="protein sequence ID" value="RXJ50424.1"/>
    <property type="molecule type" value="Genomic_DNA"/>
</dbReference>
<evidence type="ECO:0008006" key="3">
    <source>
        <dbReference type="Google" id="ProtNLM"/>
    </source>
</evidence>
<proteinExistence type="predicted"/>
<gene>
    <name evidence="1" type="ORF">ESZ48_06545</name>
</gene>